<dbReference type="InterPro" id="IPR008928">
    <property type="entry name" value="6-hairpin_glycosidase_sf"/>
</dbReference>
<dbReference type="Gene3D" id="2.60.120.260">
    <property type="entry name" value="Galactose-binding domain-like"/>
    <property type="match status" value="1"/>
</dbReference>
<evidence type="ECO:0000313" key="3">
    <source>
        <dbReference type="Proteomes" id="UP001341444"/>
    </source>
</evidence>
<proteinExistence type="predicted"/>
<gene>
    <name evidence="2" type="ORF">P4T90_09950</name>
</gene>
<sequence>MKKINILLSFILLFCFAVPVSAKELKNPGININLSHLNFLNEKVKIDGKDMLITHVYSEYPNYQWVDAPGEGIACVDDTARAAVVYLNDYEQTKNQDSLTKAKLALNFVMHMQASDGEFYNFINKDLSINKDGPTSIKSFDWWAARGMWALGYGYKVFNKVDPQYAKELNNSFLLANNALQKKINPNFGKYSTIHGYQIPAWIDGFDAMSNALLGLSEYYSASPNPIVKDSMIKLGEGLEKFQFGSFDDYPYGAHLDWSGSPTLWHAYGSSQTFALAKAGQVLHKEQWIQSAKKEADYLFTHILVNGMINEMAPTMAKDQQIAYGVDMLVQGFSELSKVTHDKTYANYAGLAASWFTGNNDAQFTMYDPKTGRGYDGLNGVTKKVNMNSGAESTIEALMALQAIRNNPDAQKYLYAKTIERHTQSVLEAENFLTSQGNPQIITPQNQWTGDASYSGNIVGLLPGDGLKTTIQSNKKEDVLLYAVVEKKYLPQGSLFLDIYVNNKLVGSSNVSDSKDTDYLTQIKVGKLATLNKGSNTVSVSLRGSQNIMVKLDNIIIQPAIESALFQTDHHTFIEIDRDFIHKKILLRNFIKNDH</sequence>
<dbReference type="InterPro" id="IPR012341">
    <property type="entry name" value="6hp_glycosidase-like_sf"/>
</dbReference>
<evidence type="ECO:0000256" key="1">
    <source>
        <dbReference type="SAM" id="SignalP"/>
    </source>
</evidence>
<comment type="caution">
    <text evidence="2">The sequence shown here is derived from an EMBL/GenBank/DDBJ whole genome shotgun (WGS) entry which is preliminary data.</text>
</comment>
<dbReference type="Proteomes" id="UP001341444">
    <property type="component" value="Unassembled WGS sequence"/>
</dbReference>
<evidence type="ECO:0000313" key="2">
    <source>
        <dbReference type="EMBL" id="MED1203400.1"/>
    </source>
</evidence>
<reference evidence="2 3" key="1">
    <citation type="submission" date="2023-03" db="EMBL/GenBank/DDBJ databases">
        <title>Bacillus Genome Sequencing.</title>
        <authorList>
            <person name="Dunlap C."/>
        </authorList>
    </citation>
    <scope>NUCLEOTIDE SEQUENCE [LARGE SCALE GENOMIC DNA]</scope>
    <source>
        <strain evidence="2 3">B-23453</strain>
    </source>
</reference>
<protein>
    <submittedName>
        <fullName evidence="2">Uncharacterized protein</fullName>
    </submittedName>
</protein>
<name>A0ABU6MK23_9BACI</name>
<dbReference type="EMBL" id="JARMAB010000012">
    <property type="protein sequence ID" value="MED1203400.1"/>
    <property type="molecule type" value="Genomic_DNA"/>
</dbReference>
<organism evidence="2 3">
    <name type="scientific">Heyndrickxia acidicola</name>
    <dbReference type="NCBI Taxonomy" id="209389"/>
    <lineage>
        <taxon>Bacteria</taxon>
        <taxon>Bacillati</taxon>
        <taxon>Bacillota</taxon>
        <taxon>Bacilli</taxon>
        <taxon>Bacillales</taxon>
        <taxon>Bacillaceae</taxon>
        <taxon>Heyndrickxia</taxon>
    </lineage>
</organism>
<accession>A0ABU6MK23</accession>
<keyword evidence="1" id="KW-0732">Signal</keyword>
<dbReference type="RefSeq" id="WP_066268886.1">
    <property type="nucleotide sequence ID" value="NZ_JARMAB010000012.1"/>
</dbReference>
<feature type="chain" id="PRO_5047298977" evidence="1">
    <location>
        <begin position="23"/>
        <end position="595"/>
    </location>
</feature>
<dbReference type="SUPFAM" id="SSF48208">
    <property type="entry name" value="Six-hairpin glycosidases"/>
    <property type="match status" value="2"/>
</dbReference>
<dbReference type="Gene3D" id="1.50.10.10">
    <property type="match status" value="1"/>
</dbReference>
<feature type="signal peptide" evidence="1">
    <location>
        <begin position="1"/>
        <end position="22"/>
    </location>
</feature>
<keyword evidence="3" id="KW-1185">Reference proteome</keyword>